<dbReference type="PANTHER" id="PTHR43054:SF1">
    <property type="entry name" value="SCYLLO-INOSITOL 2-DEHYDROGENASE (NADP(+)) IOLU"/>
    <property type="match status" value="1"/>
</dbReference>
<evidence type="ECO:0000313" key="4">
    <source>
        <dbReference type="Proteomes" id="UP000275749"/>
    </source>
</evidence>
<dbReference type="InterPro" id="IPR055170">
    <property type="entry name" value="GFO_IDH_MocA-like_dom"/>
</dbReference>
<name>A0A3N1ZU12_9ACTN</name>
<comment type="caution">
    <text evidence="3">The sequence shown here is derived from an EMBL/GenBank/DDBJ whole genome shotgun (WGS) entry which is preliminary data.</text>
</comment>
<proteinExistence type="predicted"/>
<dbReference type="PANTHER" id="PTHR43054">
    <property type="match status" value="1"/>
</dbReference>
<organism evidence="3 4">
    <name type="scientific">Luteococcus japonicus</name>
    <dbReference type="NCBI Taxonomy" id="33984"/>
    <lineage>
        <taxon>Bacteria</taxon>
        <taxon>Bacillati</taxon>
        <taxon>Actinomycetota</taxon>
        <taxon>Actinomycetes</taxon>
        <taxon>Propionibacteriales</taxon>
        <taxon>Propionibacteriaceae</taxon>
        <taxon>Luteococcus</taxon>
    </lineage>
</organism>
<dbReference type="Gene3D" id="3.40.50.720">
    <property type="entry name" value="NAD(P)-binding Rossmann-like Domain"/>
    <property type="match status" value="1"/>
</dbReference>
<dbReference type="GO" id="GO:0000166">
    <property type="term" value="F:nucleotide binding"/>
    <property type="evidence" value="ECO:0007669"/>
    <property type="project" value="InterPro"/>
</dbReference>
<dbReference type="EMBL" id="RKHG01000001">
    <property type="protein sequence ID" value="ROR54345.1"/>
    <property type="molecule type" value="Genomic_DNA"/>
</dbReference>
<dbReference type="SUPFAM" id="SSF55347">
    <property type="entry name" value="Glyceraldehyde-3-phosphate dehydrogenase-like, C-terminal domain"/>
    <property type="match status" value="1"/>
</dbReference>
<dbReference type="Proteomes" id="UP000275749">
    <property type="component" value="Unassembled WGS sequence"/>
</dbReference>
<protein>
    <submittedName>
        <fullName evidence="3">Putative dehydrogenase</fullName>
    </submittedName>
</protein>
<dbReference type="Pfam" id="PF22725">
    <property type="entry name" value="GFO_IDH_MocA_C3"/>
    <property type="match status" value="1"/>
</dbReference>
<sequence length="331" mass="36244">MLRFASIGTSSIVELFAEAARQVDEVSYVAAYSRDLTRATAFGGPHGARPFTDLGALADAQDIDAVYIASPNALHHEQAVRLLRAGKHVLVEKSAAANAGEWLDLLRIAESNGVALLESVRSVHEPMWRSVESYMESLGTVRQVNLQMCQRSRRYDNYLAGKVENIFKPEMAAGALMDLGVYCLHPLMTLFGLPSRVRASSVKLANGIDANTTLLLDYPAFTATVACSKVSANAAWSVIAGEDASLEMDAVDNPQALRVWWAHSKSHEDLVLDKSQPQQAHVLRAFARMAEQPSLARPHQQATLDALTVMDEARRQTGVRFPSDPDITEHH</sequence>
<dbReference type="InterPro" id="IPR036291">
    <property type="entry name" value="NAD(P)-bd_dom_sf"/>
</dbReference>
<feature type="domain" description="Gfo/Idh/MocA-like oxidoreductase N-terminal" evidence="1">
    <location>
        <begin position="3"/>
        <end position="116"/>
    </location>
</feature>
<gene>
    <name evidence="3" type="ORF">EDD41_1545</name>
</gene>
<dbReference type="Gene3D" id="3.30.360.10">
    <property type="entry name" value="Dihydrodipicolinate Reductase, domain 2"/>
    <property type="match status" value="1"/>
</dbReference>
<reference evidence="3 4" key="1">
    <citation type="submission" date="2018-11" db="EMBL/GenBank/DDBJ databases">
        <title>Sequencing the genomes of 1000 actinobacteria strains.</title>
        <authorList>
            <person name="Klenk H.-P."/>
        </authorList>
    </citation>
    <scope>NUCLEOTIDE SEQUENCE [LARGE SCALE GENOMIC DNA]</scope>
    <source>
        <strain evidence="3 4">DSM 10546</strain>
    </source>
</reference>
<evidence type="ECO:0000259" key="1">
    <source>
        <dbReference type="Pfam" id="PF01408"/>
    </source>
</evidence>
<dbReference type="InterPro" id="IPR000683">
    <property type="entry name" value="Gfo/Idh/MocA-like_OxRdtase_N"/>
</dbReference>
<dbReference type="SUPFAM" id="SSF51735">
    <property type="entry name" value="NAD(P)-binding Rossmann-fold domains"/>
    <property type="match status" value="1"/>
</dbReference>
<accession>A0A3N1ZU12</accession>
<evidence type="ECO:0000313" key="3">
    <source>
        <dbReference type="EMBL" id="ROR54345.1"/>
    </source>
</evidence>
<dbReference type="RefSeq" id="WP_123575480.1">
    <property type="nucleotide sequence ID" value="NZ_RKHG01000001.1"/>
</dbReference>
<evidence type="ECO:0000259" key="2">
    <source>
        <dbReference type="Pfam" id="PF22725"/>
    </source>
</evidence>
<dbReference type="Pfam" id="PF01408">
    <property type="entry name" value="GFO_IDH_MocA"/>
    <property type="match status" value="1"/>
</dbReference>
<dbReference type="AlphaFoldDB" id="A0A3N1ZU12"/>
<feature type="domain" description="GFO/IDH/MocA-like oxidoreductase" evidence="2">
    <location>
        <begin position="137"/>
        <end position="247"/>
    </location>
</feature>